<accession>A0A0A9H5B4</accession>
<evidence type="ECO:0000313" key="2">
    <source>
        <dbReference type="EMBL" id="JAE30036.1"/>
    </source>
</evidence>
<feature type="compositionally biased region" description="Basic and acidic residues" evidence="1">
    <location>
        <begin position="1"/>
        <end position="14"/>
    </location>
</feature>
<organism evidence="2">
    <name type="scientific">Arundo donax</name>
    <name type="common">Giant reed</name>
    <name type="synonym">Donax arundinaceus</name>
    <dbReference type="NCBI Taxonomy" id="35708"/>
    <lineage>
        <taxon>Eukaryota</taxon>
        <taxon>Viridiplantae</taxon>
        <taxon>Streptophyta</taxon>
        <taxon>Embryophyta</taxon>
        <taxon>Tracheophyta</taxon>
        <taxon>Spermatophyta</taxon>
        <taxon>Magnoliopsida</taxon>
        <taxon>Liliopsida</taxon>
        <taxon>Poales</taxon>
        <taxon>Poaceae</taxon>
        <taxon>PACMAD clade</taxon>
        <taxon>Arundinoideae</taxon>
        <taxon>Arundineae</taxon>
        <taxon>Arundo</taxon>
    </lineage>
</organism>
<proteinExistence type="predicted"/>
<reference evidence="2" key="2">
    <citation type="journal article" date="2015" name="Data Brief">
        <title>Shoot transcriptome of the giant reed, Arundo donax.</title>
        <authorList>
            <person name="Barrero R.A."/>
            <person name="Guerrero F.D."/>
            <person name="Moolhuijzen P."/>
            <person name="Goolsby J.A."/>
            <person name="Tidwell J."/>
            <person name="Bellgard S.E."/>
            <person name="Bellgard M.I."/>
        </authorList>
    </citation>
    <scope>NUCLEOTIDE SEQUENCE</scope>
    <source>
        <tissue evidence="2">Shoot tissue taken approximately 20 cm above the soil surface</tissue>
    </source>
</reference>
<sequence length="39" mass="4161">MRGQDVRTRAREHQSQGLLGPQAPSGCRPSRQLPASCAG</sequence>
<name>A0A0A9H5B4_ARUDO</name>
<evidence type="ECO:0000256" key="1">
    <source>
        <dbReference type="SAM" id="MobiDB-lite"/>
    </source>
</evidence>
<protein>
    <submittedName>
        <fullName evidence="2">Uncharacterized protein</fullName>
    </submittedName>
</protein>
<reference evidence="2" key="1">
    <citation type="submission" date="2014-09" db="EMBL/GenBank/DDBJ databases">
        <authorList>
            <person name="Magalhaes I.L.F."/>
            <person name="Oliveira U."/>
            <person name="Santos F.R."/>
            <person name="Vidigal T.H.D.A."/>
            <person name="Brescovit A.D."/>
            <person name="Santos A.J."/>
        </authorList>
    </citation>
    <scope>NUCLEOTIDE SEQUENCE</scope>
    <source>
        <tissue evidence="2">Shoot tissue taken approximately 20 cm above the soil surface</tissue>
    </source>
</reference>
<feature type="region of interest" description="Disordered" evidence="1">
    <location>
        <begin position="1"/>
        <end position="39"/>
    </location>
</feature>
<dbReference type="AlphaFoldDB" id="A0A0A9H5B4"/>
<dbReference type="EMBL" id="GBRH01167860">
    <property type="protein sequence ID" value="JAE30036.1"/>
    <property type="molecule type" value="Transcribed_RNA"/>
</dbReference>